<dbReference type="RefSeq" id="WP_200273605.1">
    <property type="nucleotide sequence ID" value="NZ_JAENIJ010000048.1"/>
</dbReference>
<evidence type="ECO:0000313" key="2">
    <source>
        <dbReference type="EMBL" id="MBK1884428.1"/>
    </source>
</evidence>
<dbReference type="PROSITE" id="PS51257">
    <property type="entry name" value="PROKAR_LIPOPROTEIN"/>
    <property type="match status" value="1"/>
</dbReference>
<keyword evidence="3" id="KW-1185">Reference proteome</keyword>
<comment type="caution">
    <text evidence="2">The sequence shown here is derived from an EMBL/GenBank/DDBJ whole genome shotgun (WGS) entry which is preliminary data.</text>
</comment>
<evidence type="ECO:0000256" key="1">
    <source>
        <dbReference type="SAM" id="Phobius"/>
    </source>
</evidence>
<dbReference type="EMBL" id="JAENIJ010000048">
    <property type="protein sequence ID" value="MBK1884428.1"/>
    <property type="molecule type" value="Genomic_DNA"/>
</dbReference>
<dbReference type="Proteomes" id="UP000603141">
    <property type="component" value="Unassembled WGS sequence"/>
</dbReference>
<keyword evidence="1" id="KW-1133">Transmembrane helix</keyword>
<sequence>MKNFRQFRFGLILIALVIVACLVWTLSHHHDSKQATPSGEAVLARQEREERMTKILDNQRRYPERIRAIRELPLKVENEDLCKLLSYLESPLPERGREEALVSLNEIMEQLRLKGRATPEYGICLARIMLNPDSNEVVRDYAVQHAFDWMIDSERIAAKPGGDSIHTLADRELLVGAIASVLDAADVQDGSAWGTTLNALRNFRKWTVSPEEAESLFEENAEKIRSVAKAEEASYVGNRVAAIQALTELEDRQESLRIVRRLLSDPNAPVYAQLSAIAVLGVIGTDQDQKNLTQIAKQDRRMRYAAEGAIVKLEKRNDAVNGAQ</sequence>
<proteinExistence type="predicted"/>
<dbReference type="AlphaFoldDB" id="A0A934S9R1"/>
<evidence type="ECO:0000313" key="3">
    <source>
        <dbReference type="Proteomes" id="UP000603141"/>
    </source>
</evidence>
<organism evidence="2 3">
    <name type="scientific">Luteolibacter pohnpeiensis</name>
    <dbReference type="NCBI Taxonomy" id="454153"/>
    <lineage>
        <taxon>Bacteria</taxon>
        <taxon>Pseudomonadati</taxon>
        <taxon>Verrucomicrobiota</taxon>
        <taxon>Verrucomicrobiia</taxon>
        <taxon>Verrucomicrobiales</taxon>
        <taxon>Verrucomicrobiaceae</taxon>
        <taxon>Luteolibacter</taxon>
    </lineage>
</organism>
<protein>
    <recommendedName>
        <fullName evidence="4">HEAT repeat domain-containing protein</fullName>
    </recommendedName>
</protein>
<name>A0A934S9R1_9BACT</name>
<keyword evidence="1" id="KW-0812">Transmembrane</keyword>
<keyword evidence="1" id="KW-0472">Membrane</keyword>
<gene>
    <name evidence="2" type="ORF">JIN85_18570</name>
</gene>
<reference evidence="2" key="1">
    <citation type="submission" date="2021-01" db="EMBL/GenBank/DDBJ databases">
        <title>Modified the classification status of verrucomicrobia.</title>
        <authorList>
            <person name="Feng X."/>
        </authorList>
    </citation>
    <scope>NUCLEOTIDE SEQUENCE</scope>
    <source>
        <strain evidence="2">KCTC 22041</strain>
    </source>
</reference>
<evidence type="ECO:0008006" key="4">
    <source>
        <dbReference type="Google" id="ProtNLM"/>
    </source>
</evidence>
<accession>A0A934S9R1</accession>
<feature type="transmembrane region" description="Helical" evidence="1">
    <location>
        <begin position="7"/>
        <end position="26"/>
    </location>
</feature>